<evidence type="ECO:0000313" key="2">
    <source>
        <dbReference type="Proteomes" id="UP000053105"/>
    </source>
</evidence>
<accession>A0A0M9A173</accession>
<protein>
    <submittedName>
        <fullName evidence="1">Uncharacterized protein</fullName>
    </submittedName>
</protein>
<organism evidence="1 2">
    <name type="scientific">Melipona quadrifasciata</name>
    <dbReference type="NCBI Taxonomy" id="166423"/>
    <lineage>
        <taxon>Eukaryota</taxon>
        <taxon>Metazoa</taxon>
        <taxon>Ecdysozoa</taxon>
        <taxon>Arthropoda</taxon>
        <taxon>Hexapoda</taxon>
        <taxon>Insecta</taxon>
        <taxon>Pterygota</taxon>
        <taxon>Neoptera</taxon>
        <taxon>Endopterygota</taxon>
        <taxon>Hymenoptera</taxon>
        <taxon>Apocrita</taxon>
        <taxon>Aculeata</taxon>
        <taxon>Apoidea</taxon>
        <taxon>Anthophila</taxon>
        <taxon>Apidae</taxon>
        <taxon>Melipona</taxon>
    </lineage>
</organism>
<proteinExistence type="predicted"/>
<reference evidence="1 2" key="1">
    <citation type="submission" date="2015-07" db="EMBL/GenBank/DDBJ databases">
        <title>The genome of Melipona quadrifasciata.</title>
        <authorList>
            <person name="Pan H."/>
            <person name="Kapheim K."/>
        </authorList>
    </citation>
    <scope>NUCLEOTIDE SEQUENCE [LARGE SCALE GENOMIC DNA]</scope>
    <source>
        <strain evidence="1">0111107301</strain>
        <tissue evidence="1">Whole body</tissue>
    </source>
</reference>
<dbReference type="EMBL" id="KQ435768">
    <property type="protein sequence ID" value="KOX75265.1"/>
    <property type="molecule type" value="Genomic_DNA"/>
</dbReference>
<dbReference type="Proteomes" id="UP000053105">
    <property type="component" value="Unassembled WGS sequence"/>
</dbReference>
<name>A0A0M9A173_9HYME</name>
<evidence type="ECO:0000313" key="1">
    <source>
        <dbReference type="EMBL" id="KOX75265.1"/>
    </source>
</evidence>
<dbReference type="AlphaFoldDB" id="A0A0M9A173"/>
<sequence>MWETFTVSHFNEQSPRLLSVTAQDSSNTGFEHSTTAASGCAPSVDVLPIFDVKQQSGGTPLGMGGPPALVDCTLTRRGLSNTGPSKNCSLNASKSVLLYCDSCHVFFPKGVGKRSSKRETFVDAFSHFQNCVFESFGNF</sequence>
<keyword evidence="2" id="KW-1185">Reference proteome</keyword>
<gene>
    <name evidence="1" type="ORF">WN51_13306</name>
</gene>